<gene>
    <name evidence="1" type="primary">56</name>
    <name evidence="1" type="ORF">DRROBERT_56</name>
</gene>
<name>A0A0U4IK97_9CAUD</name>
<dbReference type="Proteomes" id="UP000226397">
    <property type="component" value="Segment"/>
</dbReference>
<dbReference type="GeneID" id="40078413"/>
<organism evidence="1 2">
    <name type="scientific">Arthrobacter phage DrRobert</name>
    <dbReference type="NCBI Taxonomy" id="1772296"/>
    <lineage>
        <taxon>Viruses</taxon>
        <taxon>Duplodnaviria</taxon>
        <taxon>Heunggongvirae</taxon>
        <taxon>Uroviricota</taxon>
        <taxon>Caudoviricetes</taxon>
        <taxon>Korravirus</taxon>
        <taxon>Korravirus drrobert</taxon>
    </lineage>
</organism>
<proteinExistence type="predicted"/>
<dbReference type="EMBL" id="KU160643">
    <property type="protein sequence ID" value="ALY08842.1"/>
    <property type="molecule type" value="Genomic_DNA"/>
</dbReference>
<evidence type="ECO:0000313" key="1">
    <source>
        <dbReference type="EMBL" id="ALY08842.1"/>
    </source>
</evidence>
<dbReference type="RefSeq" id="YP_009602553.1">
    <property type="nucleotide sequence ID" value="NC_041939.1"/>
</dbReference>
<protein>
    <submittedName>
        <fullName evidence="1">Uncharacterized protein</fullName>
    </submittedName>
</protein>
<dbReference type="OrthoDB" id="23404at10239"/>
<evidence type="ECO:0000313" key="2">
    <source>
        <dbReference type="Proteomes" id="UP000226397"/>
    </source>
</evidence>
<reference evidence="1 2" key="1">
    <citation type="submission" date="2015-11" db="EMBL/GenBank/DDBJ databases">
        <authorList>
            <person name="Prout A."/>
            <person name="Gambrah E.F."/>
            <person name="Jacobs-Sera D."/>
            <person name="Guerrero C.A."/>
            <person name="Bowman C.A."/>
            <person name="Russell D.A."/>
            <person name="Pope W.H."/>
            <person name="Hatfull G.F."/>
        </authorList>
    </citation>
    <scope>NUCLEOTIDE SEQUENCE [LARGE SCALE GENOMIC DNA]</scope>
</reference>
<dbReference type="KEGG" id="vg:40078413"/>
<accession>A0A0U4IK97</accession>
<sequence length="108" mass="12120">MTTYPGQPLWDPEPILEHGSGYHPFITQAARQLAERRAALEEDLCQRAKETGLGVLIIEGFPSHPLATVGMVHWSVPRETIHVHKWGPHIMNVLGEHGVRLVRDQVGF</sequence>
<keyword evidence="2" id="KW-1185">Reference proteome</keyword>